<evidence type="ECO:0000313" key="1">
    <source>
        <dbReference type="EMBL" id="MFD1143603.1"/>
    </source>
</evidence>
<gene>
    <name evidence="1" type="ORF">ACFQ4C_20920</name>
</gene>
<organism evidence="1 2">
    <name type="scientific">Larkinella insperata</name>
    <dbReference type="NCBI Taxonomy" id="332158"/>
    <lineage>
        <taxon>Bacteria</taxon>
        <taxon>Pseudomonadati</taxon>
        <taxon>Bacteroidota</taxon>
        <taxon>Cytophagia</taxon>
        <taxon>Cytophagales</taxon>
        <taxon>Spirosomataceae</taxon>
        <taxon>Larkinella</taxon>
    </lineage>
</organism>
<evidence type="ECO:0000313" key="2">
    <source>
        <dbReference type="Proteomes" id="UP001597116"/>
    </source>
</evidence>
<reference evidence="2" key="1">
    <citation type="journal article" date="2019" name="Int. J. Syst. Evol. Microbiol.">
        <title>The Global Catalogue of Microorganisms (GCM) 10K type strain sequencing project: providing services to taxonomists for standard genome sequencing and annotation.</title>
        <authorList>
            <consortium name="The Broad Institute Genomics Platform"/>
            <consortium name="The Broad Institute Genome Sequencing Center for Infectious Disease"/>
            <person name="Wu L."/>
            <person name="Ma J."/>
        </authorList>
    </citation>
    <scope>NUCLEOTIDE SEQUENCE [LARGE SCALE GENOMIC DNA]</scope>
    <source>
        <strain evidence="2">CCUG 55608</strain>
    </source>
</reference>
<accession>A0ABW3Q7I2</accession>
<name>A0ABW3Q7I2_9BACT</name>
<keyword evidence="2" id="KW-1185">Reference proteome</keyword>
<protein>
    <submittedName>
        <fullName evidence="1">Uncharacterized protein</fullName>
    </submittedName>
</protein>
<comment type="caution">
    <text evidence="1">The sequence shown here is derived from an EMBL/GenBank/DDBJ whole genome shotgun (WGS) entry which is preliminary data.</text>
</comment>
<proteinExistence type="predicted"/>
<dbReference type="Proteomes" id="UP001597116">
    <property type="component" value="Unassembled WGS sequence"/>
</dbReference>
<sequence length="84" mass="9426">MKKVSYKKENIEQYIVLLDIPANKVRMDMQVGGFSGSFNGDGKDEGNKDDTTSLTLATQDESLVRQLKQKLKESVQLCRQGSDQ</sequence>
<dbReference type="RefSeq" id="WP_379884475.1">
    <property type="nucleotide sequence ID" value="NZ_JBHTLP010000016.1"/>
</dbReference>
<dbReference type="EMBL" id="JBHTLP010000016">
    <property type="protein sequence ID" value="MFD1143603.1"/>
    <property type="molecule type" value="Genomic_DNA"/>
</dbReference>